<name>A0ABW3GCQ8_9NOCA</name>
<dbReference type="SUPFAM" id="SSF52777">
    <property type="entry name" value="CoA-dependent acyltransferases"/>
    <property type="match status" value="2"/>
</dbReference>
<evidence type="ECO:0000313" key="1">
    <source>
        <dbReference type="EMBL" id="MFD0926577.1"/>
    </source>
</evidence>
<proteinExistence type="predicted"/>
<comment type="caution">
    <text evidence="1">The sequence shown here is derived from an EMBL/GenBank/DDBJ whole genome shotgun (WGS) entry which is preliminary data.</text>
</comment>
<dbReference type="Gene3D" id="3.30.559.30">
    <property type="entry name" value="Nonribosomal peptide synthetase, condensation domain"/>
    <property type="match status" value="1"/>
</dbReference>
<dbReference type="Proteomes" id="UP001597068">
    <property type="component" value="Unassembled WGS sequence"/>
</dbReference>
<dbReference type="EMBL" id="JBHTIL010000001">
    <property type="protein sequence ID" value="MFD0926577.1"/>
    <property type="molecule type" value="Genomic_DNA"/>
</dbReference>
<dbReference type="Gene3D" id="3.30.559.10">
    <property type="entry name" value="Chloramphenicol acetyltransferase-like domain"/>
    <property type="match status" value="1"/>
</dbReference>
<sequence length="435" mass="45407">MSDSTVPRFSVVDDMYYRGHHGRGPSTVMQGVWRFSERIAPDDLAAMHAALSAGALTRRVHSPRTPWARRCLVGGGRVTPLFVDDTPIHDVVAWADRRAQVPLDVDTGPVWELALGHVESGGSVVTLSCSHLVSGGVGMVAMAEASLATGDAVPEVTPAPQPPGWRDDIRDAVLLWVHVVWAVLVSFARAFTDPAVRDELLDAARGTAAGGTRAVSAPDDHRTLLVDVDAEAFAALARRENATPTALFVALVAAAARRLHGRDAVRVAVPVAMPDGAVGSSVVTVASDTDLGDLSRRIRTVAARARERVVTSSTHPADPLASVVGAPGGMPDELMQVLGDRIAGRVVGDPGMADGLASSLGFLPDAFLGVGGHPSTGLAVRAVTTNRSAAKTGVGAWMARSSARVTFAFDVTGATGDEDVVADTLTAWGLDHHPW</sequence>
<protein>
    <recommendedName>
        <fullName evidence="3">Condensation domain-containing protein</fullName>
    </recommendedName>
</protein>
<accession>A0ABW3GCQ8</accession>
<evidence type="ECO:0008006" key="3">
    <source>
        <dbReference type="Google" id="ProtNLM"/>
    </source>
</evidence>
<organism evidence="1 2">
    <name type="scientific">Williamsia deligens</name>
    <dbReference type="NCBI Taxonomy" id="321325"/>
    <lineage>
        <taxon>Bacteria</taxon>
        <taxon>Bacillati</taxon>
        <taxon>Actinomycetota</taxon>
        <taxon>Actinomycetes</taxon>
        <taxon>Mycobacteriales</taxon>
        <taxon>Nocardiaceae</taxon>
        <taxon>Williamsia</taxon>
    </lineage>
</organism>
<keyword evidence="2" id="KW-1185">Reference proteome</keyword>
<gene>
    <name evidence="1" type="ORF">ACFQ04_12610</name>
</gene>
<evidence type="ECO:0000313" key="2">
    <source>
        <dbReference type="Proteomes" id="UP001597068"/>
    </source>
</evidence>
<dbReference type="RefSeq" id="WP_253645556.1">
    <property type="nucleotide sequence ID" value="NZ_BAAAMO010000002.1"/>
</dbReference>
<dbReference type="InterPro" id="IPR023213">
    <property type="entry name" value="CAT-like_dom_sf"/>
</dbReference>
<reference evidence="2" key="1">
    <citation type="journal article" date="2019" name="Int. J. Syst. Evol. Microbiol.">
        <title>The Global Catalogue of Microorganisms (GCM) 10K type strain sequencing project: providing services to taxonomists for standard genome sequencing and annotation.</title>
        <authorList>
            <consortium name="The Broad Institute Genomics Platform"/>
            <consortium name="The Broad Institute Genome Sequencing Center for Infectious Disease"/>
            <person name="Wu L."/>
            <person name="Ma J."/>
        </authorList>
    </citation>
    <scope>NUCLEOTIDE SEQUENCE [LARGE SCALE GENOMIC DNA]</scope>
    <source>
        <strain evidence="2">CCUG 50873</strain>
    </source>
</reference>